<dbReference type="OrthoDB" id="6359816at2759"/>
<dbReference type="SMART" id="SM00225">
    <property type="entry name" value="BTB"/>
    <property type="match status" value="1"/>
</dbReference>
<dbReference type="SUPFAM" id="SSF54695">
    <property type="entry name" value="POZ domain"/>
    <property type="match status" value="1"/>
</dbReference>
<dbReference type="Proteomes" id="UP000767238">
    <property type="component" value="Unassembled WGS sequence"/>
</dbReference>
<dbReference type="AlphaFoldDB" id="A0A9P8GBL3"/>
<evidence type="ECO:0000259" key="1">
    <source>
        <dbReference type="PROSITE" id="PS50097"/>
    </source>
</evidence>
<evidence type="ECO:0000313" key="3">
    <source>
        <dbReference type="Proteomes" id="UP000767238"/>
    </source>
</evidence>
<proteinExistence type="predicted"/>
<accession>A0A9P8GBL3</accession>
<feature type="domain" description="BTB" evidence="1">
    <location>
        <begin position="28"/>
        <end position="88"/>
    </location>
</feature>
<organism evidence="2 3">
    <name type="scientific">Aureobasidium melanogenum</name>
    <name type="common">Aureobasidium pullulans var. melanogenum</name>
    <dbReference type="NCBI Taxonomy" id="46634"/>
    <lineage>
        <taxon>Eukaryota</taxon>
        <taxon>Fungi</taxon>
        <taxon>Dikarya</taxon>
        <taxon>Ascomycota</taxon>
        <taxon>Pezizomycotina</taxon>
        <taxon>Dothideomycetes</taxon>
        <taxon>Dothideomycetidae</taxon>
        <taxon>Dothideales</taxon>
        <taxon>Saccotheciaceae</taxon>
        <taxon>Aureobasidium</taxon>
    </lineage>
</organism>
<dbReference type="Pfam" id="PF00651">
    <property type="entry name" value="BTB"/>
    <property type="match status" value="1"/>
</dbReference>
<name>A0A9P8GBL3_AURME</name>
<dbReference type="EMBL" id="JAHFYH010000062">
    <property type="protein sequence ID" value="KAH0216616.1"/>
    <property type="molecule type" value="Genomic_DNA"/>
</dbReference>
<sequence>MSRNSIKTKQETLQILQDSGFFNNAALSDVQVYFSGTWIHAHRYQLAKYSPWFFRAFTGAFPVATEDIIDLGDDDSLCLVTGMLRHIYGFPYQEIVLDPHNDFPQNPSTSTFNHTLSYNLEIFILADKYDVPSLRSLAVSAFMQELPNTLVDVILGDVVDRLFGIVLDAAQQ</sequence>
<dbReference type="PROSITE" id="PS50097">
    <property type="entry name" value="BTB"/>
    <property type="match status" value="1"/>
</dbReference>
<reference evidence="2" key="1">
    <citation type="journal article" date="2021" name="J Fungi (Basel)">
        <title>Virulence traits and population genomics of the black yeast Aureobasidium melanogenum.</title>
        <authorList>
            <person name="Cernosa A."/>
            <person name="Sun X."/>
            <person name="Gostincar C."/>
            <person name="Fang C."/>
            <person name="Gunde-Cimerman N."/>
            <person name="Song Z."/>
        </authorList>
    </citation>
    <scope>NUCLEOTIDE SEQUENCE</scope>
    <source>
        <strain evidence="2">EXF-8016</strain>
    </source>
</reference>
<evidence type="ECO:0000313" key="2">
    <source>
        <dbReference type="EMBL" id="KAH0216616.1"/>
    </source>
</evidence>
<dbReference type="InterPro" id="IPR000210">
    <property type="entry name" value="BTB/POZ_dom"/>
</dbReference>
<feature type="non-terminal residue" evidence="2">
    <location>
        <position position="1"/>
    </location>
</feature>
<dbReference type="InterPro" id="IPR011333">
    <property type="entry name" value="SKP1/BTB/POZ_sf"/>
</dbReference>
<gene>
    <name evidence="2" type="ORF">KCV03_g7467</name>
</gene>
<reference evidence="2" key="2">
    <citation type="submission" date="2021-08" db="EMBL/GenBank/DDBJ databases">
        <authorList>
            <person name="Gostincar C."/>
            <person name="Sun X."/>
            <person name="Song Z."/>
            <person name="Gunde-Cimerman N."/>
        </authorList>
    </citation>
    <scope>NUCLEOTIDE SEQUENCE</scope>
    <source>
        <strain evidence="2">EXF-8016</strain>
    </source>
</reference>
<protein>
    <recommendedName>
        <fullName evidence="1">BTB domain-containing protein</fullName>
    </recommendedName>
</protein>
<dbReference type="Gene3D" id="3.30.710.10">
    <property type="entry name" value="Potassium Channel Kv1.1, Chain A"/>
    <property type="match status" value="1"/>
</dbReference>
<comment type="caution">
    <text evidence="2">The sequence shown here is derived from an EMBL/GenBank/DDBJ whole genome shotgun (WGS) entry which is preliminary data.</text>
</comment>
<dbReference type="CDD" id="cd18186">
    <property type="entry name" value="BTB_POZ_ZBTB_KLHL-like"/>
    <property type="match status" value="1"/>
</dbReference>